<reference evidence="2 3" key="2">
    <citation type="journal article" date="2013" name="Plant Cell Physiol.">
        <title>Rice Annotation Project Database (RAP-DB): an integrative and interactive database for rice genomics.</title>
        <authorList>
            <person name="Sakai H."/>
            <person name="Lee S.S."/>
            <person name="Tanaka T."/>
            <person name="Numa H."/>
            <person name="Kim J."/>
            <person name="Kawahara Y."/>
            <person name="Wakimoto H."/>
            <person name="Yang C.C."/>
            <person name="Iwamoto M."/>
            <person name="Abe T."/>
            <person name="Yamada Y."/>
            <person name="Muto A."/>
            <person name="Inokuchi H."/>
            <person name="Ikemura T."/>
            <person name="Matsumoto T."/>
            <person name="Sasaki T."/>
            <person name="Itoh T."/>
        </authorList>
    </citation>
    <scope>NUCLEOTIDE SEQUENCE [LARGE SCALE GENOMIC DNA]</scope>
    <source>
        <strain evidence="3">cv. Nipponbare</strain>
    </source>
</reference>
<keyword evidence="3" id="KW-1185">Reference proteome</keyword>
<sequence length="99" mass="10360">MQRFQAVDAARADPPPTPGSRRLFVSLSRGSAVGGDRRGGSGDLFPSRTDPVISPPSSRADPPLAAMGGVDPATSSLPAWIRHLFAHTLTRVHGFGGAW</sequence>
<proteinExistence type="predicted"/>
<dbReference type="PaxDb" id="39947-A0A0P0X4F0"/>
<evidence type="ECO:0000256" key="1">
    <source>
        <dbReference type="SAM" id="MobiDB-lite"/>
    </source>
</evidence>
<feature type="region of interest" description="Disordered" evidence="1">
    <location>
        <begin position="1"/>
        <end position="69"/>
    </location>
</feature>
<dbReference type="Gramene" id="Os07t0228300-00">
    <property type="protein sequence ID" value="Os07t0228300-00"/>
    <property type="gene ID" value="Os07g0228300"/>
</dbReference>
<evidence type="ECO:0000313" key="2">
    <source>
        <dbReference type="EMBL" id="BAT00694.1"/>
    </source>
</evidence>
<name>A0A0P0X4F0_ORYSJ</name>
<dbReference type="Proteomes" id="UP000059680">
    <property type="component" value="Chromosome 7"/>
</dbReference>
<reference evidence="3" key="1">
    <citation type="journal article" date="2005" name="Nature">
        <title>The map-based sequence of the rice genome.</title>
        <authorList>
            <consortium name="International rice genome sequencing project (IRGSP)"/>
            <person name="Matsumoto T."/>
            <person name="Wu J."/>
            <person name="Kanamori H."/>
            <person name="Katayose Y."/>
            <person name="Fujisawa M."/>
            <person name="Namiki N."/>
            <person name="Mizuno H."/>
            <person name="Yamamoto K."/>
            <person name="Antonio B.A."/>
            <person name="Baba T."/>
            <person name="Sakata K."/>
            <person name="Nagamura Y."/>
            <person name="Aoki H."/>
            <person name="Arikawa K."/>
            <person name="Arita K."/>
            <person name="Bito T."/>
            <person name="Chiden Y."/>
            <person name="Fujitsuka N."/>
            <person name="Fukunaka R."/>
            <person name="Hamada M."/>
            <person name="Harada C."/>
            <person name="Hayashi A."/>
            <person name="Hijishita S."/>
            <person name="Honda M."/>
            <person name="Hosokawa S."/>
            <person name="Ichikawa Y."/>
            <person name="Idonuma A."/>
            <person name="Iijima M."/>
            <person name="Ikeda M."/>
            <person name="Ikeno M."/>
            <person name="Ito K."/>
            <person name="Ito S."/>
            <person name="Ito T."/>
            <person name="Ito Y."/>
            <person name="Ito Y."/>
            <person name="Iwabuchi A."/>
            <person name="Kamiya K."/>
            <person name="Karasawa W."/>
            <person name="Kurita K."/>
            <person name="Katagiri S."/>
            <person name="Kikuta A."/>
            <person name="Kobayashi H."/>
            <person name="Kobayashi N."/>
            <person name="Machita K."/>
            <person name="Maehara T."/>
            <person name="Masukawa M."/>
            <person name="Mizubayashi T."/>
            <person name="Mukai Y."/>
            <person name="Nagasaki H."/>
            <person name="Nagata Y."/>
            <person name="Naito S."/>
            <person name="Nakashima M."/>
            <person name="Nakama Y."/>
            <person name="Nakamichi Y."/>
            <person name="Nakamura M."/>
            <person name="Meguro A."/>
            <person name="Negishi M."/>
            <person name="Ohta I."/>
            <person name="Ohta T."/>
            <person name="Okamoto M."/>
            <person name="Ono N."/>
            <person name="Saji S."/>
            <person name="Sakaguchi M."/>
            <person name="Sakai K."/>
            <person name="Shibata M."/>
            <person name="Shimokawa T."/>
            <person name="Song J."/>
            <person name="Takazaki Y."/>
            <person name="Terasawa K."/>
            <person name="Tsugane M."/>
            <person name="Tsuji K."/>
            <person name="Ueda S."/>
            <person name="Waki K."/>
            <person name="Yamagata H."/>
            <person name="Yamamoto M."/>
            <person name="Yamamoto S."/>
            <person name="Yamane H."/>
            <person name="Yoshiki S."/>
            <person name="Yoshihara R."/>
            <person name="Yukawa K."/>
            <person name="Zhong H."/>
            <person name="Yano M."/>
            <person name="Yuan Q."/>
            <person name="Ouyang S."/>
            <person name="Liu J."/>
            <person name="Jones K.M."/>
            <person name="Gansberger K."/>
            <person name="Moffat K."/>
            <person name="Hill J."/>
            <person name="Bera J."/>
            <person name="Fadrosh D."/>
            <person name="Jin S."/>
            <person name="Johri S."/>
            <person name="Kim M."/>
            <person name="Overton L."/>
            <person name="Reardon M."/>
            <person name="Tsitrin T."/>
            <person name="Vuong H."/>
            <person name="Weaver B."/>
            <person name="Ciecko A."/>
            <person name="Tallon L."/>
            <person name="Jackson J."/>
            <person name="Pai G."/>
            <person name="Aken S.V."/>
            <person name="Utterback T."/>
            <person name="Reidmuller S."/>
            <person name="Feldblyum T."/>
            <person name="Hsiao J."/>
            <person name="Zismann V."/>
            <person name="Iobst S."/>
            <person name="de Vazeille A.R."/>
            <person name="Buell C.R."/>
            <person name="Ying K."/>
            <person name="Li Y."/>
            <person name="Lu T."/>
            <person name="Huang Y."/>
            <person name="Zhao Q."/>
            <person name="Feng Q."/>
            <person name="Zhang L."/>
            <person name="Zhu J."/>
            <person name="Weng Q."/>
            <person name="Mu J."/>
            <person name="Lu Y."/>
            <person name="Fan D."/>
            <person name="Liu Y."/>
            <person name="Guan J."/>
            <person name="Zhang Y."/>
            <person name="Yu S."/>
            <person name="Liu X."/>
            <person name="Zhang Y."/>
            <person name="Hong G."/>
            <person name="Han B."/>
            <person name="Choisne N."/>
            <person name="Demange N."/>
            <person name="Orjeda G."/>
            <person name="Samain S."/>
            <person name="Cattolico L."/>
            <person name="Pelletier E."/>
            <person name="Couloux A."/>
            <person name="Segurens B."/>
            <person name="Wincker P."/>
            <person name="D'Hont A."/>
            <person name="Scarpelli C."/>
            <person name="Weissenbach J."/>
            <person name="Salanoubat M."/>
            <person name="Quetier F."/>
            <person name="Yu Y."/>
            <person name="Kim H.R."/>
            <person name="Rambo T."/>
            <person name="Currie J."/>
            <person name="Collura K."/>
            <person name="Luo M."/>
            <person name="Yang T."/>
            <person name="Ammiraju J.S.S."/>
            <person name="Engler F."/>
            <person name="Soderlund C."/>
            <person name="Wing R.A."/>
            <person name="Palmer L.E."/>
            <person name="de la Bastide M."/>
            <person name="Spiegel L."/>
            <person name="Nascimento L."/>
            <person name="Zutavern T."/>
            <person name="O'Shaughnessy A."/>
            <person name="Dike S."/>
            <person name="Dedhia N."/>
            <person name="Preston R."/>
            <person name="Balija V."/>
            <person name="McCombie W.R."/>
            <person name="Chow T."/>
            <person name="Chen H."/>
            <person name="Chung M."/>
            <person name="Chen C."/>
            <person name="Shaw J."/>
            <person name="Wu H."/>
            <person name="Hsiao K."/>
            <person name="Chao Y."/>
            <person name="Chu M."/>
            <person name="Cheng C."/>
            <person name="Hour A."/>
            <person name="Lee P."/>
            <person name="Lin S."/>
            <person name="Lin Y."/>
            <person name="Liou J."/>
            <person name="Liu S."/>
            <person name="Hsing Y."/>
            <person name="Raghuvanshi S."/>
            <person name="Mohanty A."/>
            <person name="Bharti A.K."/>
            <person name="Gaur A."/>
            <person name="Gupta V."/>
            <person name="Kumar D."/>
            <person name="Ravi V."/>
            <person name="Vij S."/>
            <person name="Kapur A."/>
            <person name="Khurana P."/>
            <person name="Khurana P."/>
            <person name="Khurana J.P."/>
            <person name="Tyagi A.K."/>
            <person name="Gaikwad K."/>
            <person name="Singh A."/>
            <person name="Dalal V."/>
            <person name="Srivastava S."/>
            <person name="Dixit A."/>
            <person name="Pal A.K."/>
            <person name="Ghazi I.A."/>
            <person name="Yadav M."/>
            <person name="Pandit A."/>
            <person name="Bhargava A."/>
            <person name="Sureshbabu K."/>
            <person name="Batra K."/>
            <person name="Sharma T.R."/>
            <person name="Mohapatra T."/>
            <person name="Singh N.K."/>
            <person name="Messing J."/>
            <person name="Nelson A.B."/>
            <person name="Fuks G."/>
            <person name="Kavchok S."/>
            <person name="Keizer G."/>
            <person name="Linton E."/>
            <person name="Llaca V."/>
            <person name="Song R."/>
            <person name="Tanyolac B."/>
            <person name="Young S."/>
            <person name="Ho-Il K."/>
            <person name="Hahn J.H."/>
            <person name="Sangsakoo G."/>
            <person name="Vanavichit A."/>
            <person name="de Mattos Luiz.A.T."/>
            <person name="Zimmer P.D."/>
            <person name="Malone G."/>
            <person name="Dellagostin O."/>
            <person name="de Oliveira A.C."/>
            <person name="Bevan M."/>
            <person name="Bancroft I."/>
            <person name="Minx P."/>
            <person name="Cordum H."/>
            <person name="Wilson R."/>
            <person name="Cheng Z."/>
            <person name="Jin W."/>
            <person name="Jiang J."/>
            <person name="Leong S.A."/>
            <person name="Iwama H."/>
            <person name="Gojobori T."/>
            <person name="Itoh T."/>
            <person name="Niimura Y."/>
            <person name="Fujii Y."/>
            <person name="Habara T."/>
            <person name="Sakai H."/>
            <person name="Sato Y."/>
            <person name="Wilson G."/>
            <person name="Kumar K."/>
            <person name="McCouch S."/>
            <person name="Juretic N."/>
            <person name="Hoen D."/>
            <person name="Wright S."/>
            <person name="Bruskiewich R."/>
            <person name="Bureau T."/>
            <person name="Miyao A."/>
            <person name="Hirochika H."/>
            <person name="Nishikawa T."/>
            <person name="Kadowaki K."/>
            <person name="Sugiura M."/>
            <person name="Burr B."/>
            <person name="Sasaki T."/>
        </authorList>
    </citation>
    <scope>NUCLEOTIDE SEQUENCE [LARGE SCALE GENOMIC DNA]</scope>
    <source>
        <strain evidence="3">cv. Nipponbare</strain>
    </source>
</reference>
<protein>
    <submittedName>
        <fullName evidence="2">Os07g0228300 protein</fullName>
    </submittedName>
</protein>
<dbReference type="EMBL" id="AP014963">
    <property type="protein sequence ID" value="BAT00694.1"/>
    <property type="molecule type" value="Genomic_DNA"/>
</dbReference>
<evidence type="ECO:0000313" key="3">
    <source>
        <dbReference type="Proteomes" id="UP000059680"/>
    </source>
</evidence>
<accession>A0A0P0X4F0</accession>
<organism evidence="2 3">
    <name type="scientific">Oryza sativa subsp. japonica</name>
    <name type="common">Rice</name>
    <dbReference type="NCBI Taxonomy" id="39947"/>
    <lineage>
        <taxon>Eukaryota</taxon>
        <taxon>Viridiplantae</taxon>
        <taxon>Streptophyta</taxon>
        <taxon>Embryophyta</taxon>
        <taxon>Tracheophyta</taxon>
        <taxon>Spermatophyta</taxon>
        <taxon>Magnoliopsida</taxon>
        <taxon>Liliopsida</taxon>
        <taxon>Poales</taxon>
        <taxon>Poaceae</taxon>
        <taxon>BOP clade</taxon>
        <taxon>Oryzoideae</taxon>
        <taxon>Oryzeae</taxon>
        <taxon>Oryzinae</taxon>
        <taxon>Oryza</taxon>
        <taxon>Oryza sativa</taxon>
    </lineage>
</organism>
<gene>
    <name evidence="2" type="ordered locus">Os07g0228300</name>
    <name evidence="2" type="ORF">OSNPB_070228300</name>
</gene>
<dbReference type="AlphaFoldDB" id="A0A0P0X4F0"/>
<reference evidence="2 3" key="3">
    <citation type="journal article" date="2013" name="Rice">
        <title>Improvement of the Oryza sativa Nipponbare reference genome using next generation sequence and optical map data.</title>
        <authorList>
            <person name="Kawahara Y."/>
            <person name="de la Bastide M."/>
            <person name="Hamilton J.P."/>
            <person name="Kanamori H."/>
            <person name="McCombie W.R."/>
            <person name="Ouyang S."/>
            <person name="Schwartz D.C."/>
            <person name="Tanaka T."/>
            <person name="Wu J."/>
            <person name="Zhou S."/>
            <person name="Childs K.L."/>
            <person name="Davidson R.M."/>
            <person name="Lin H."/>
            <person name="Quesada-Ocampo L."/>
            <person name="Vaillancourt B."/>
            <person name="Sakai H."/>
            <person name="Lee S.S."/>
            <person name="Kim J."/>
            <person name="Numa H."/>
            <person name="Itoh T."/>
            <person name="Buell C.R."/>
            <person name="Matsumoto T."/>
        </authorList>
    </citation>
    <scope>NUCLEOTIDE SEQUENCE [LARGE SCALE GENOMIC DNA]</scope>
    <source>
        <strain evidence="3">cv. Nipponbare</strain>
    </source>
</reference>
<dbReference type="InParanoid" id="A0A0P0X4F0"/>